<dbReference type="SUPFAM" id="SSF57667">
    <property type="entry name" value="beta-beta-alpha zinc fingers"/>
    <property type="match status" value="1"/>
</dbReference>
<keyword evidence="6" id="KW-0805">Transcription regulation</keyword>
<comment type="subcellular location">
    <subcellularLocation>
        <location evidence="1">Nucleus</location>
    </subcellularLocation>
</comment>
<dbReference type="FunFam" id="3.30.160.60:FF:001228">
    <property type="entry name" value="Zinc finger protein 236"/>
    <property type="match status" value="1"/>
</dbReference>
<dbReference type="PANTHER" id="PTHR16515">
    <property type="entry name" value="PR DOMAIN ZINC FINGER PROTEIN"/>
    <property type="match status" value="1"/>
</dbReference>
<evidence type="ECO:0000256" key="7">
    <source>
        <dbReference type="ARBA" id="ARBA00023125"/>
    </source>
</evidence>
<dbReference type="PANTHER" id="PTHR16515:SF49">
    <property type="entry name" value="GASTRULA ZINC FINGER PROTEIN XLCGF49.1-LIKE-RELATED"/>
    <property type="match status" value="1"/>
</dbReference>
<organism evidence="12">
    <name type="scientific">Clastoptera arizonana</name>
    <name type="common">Arizona spittle bug</name>
    <dbReference type="NCBI Taxonomy" id="38151"/>
    <lineage>
        <taxon>Eukaryota</taxon>
        <taxon>Metazoa</taxon>
        <taxon>Ecdysozoa</taxon>
        <taxon>Arthropoda</taxon>
        <taxon>Hexapoda</taxon>
        <taxon>Insecta</taxon>
        <taxon>Pterygota</taxon>
        <taxon>Neoptera</taxon>
        <taxon>Paraneoptera</taxon>
        <taxon>Hemiptera</taxon>
        <taxon>Auchenorrhyncha</taxon>
        <taxon>Cercopoidea</taxon>
        <taxon>Clastopteridae</taxon>
        <taxon>Clastoptera</taxon>
    </lineage>
</organism>
<dbReference type="PROSITE" id="PS00028">
    <property type="entry name" value="ZINC_FINGER_C2H2_1"/>
    <property type="match status" value="1"/>
</dbReference>
<dbReference type="InterPro" id="IPR050331">
    <property type="entry name" value="Zinc_finger"/>
</dbReference>
<gene>
    <name evidence="12" type="ORF">g.34648</name>
</gene>
<name>A0A1B6D7N3_9HEMI</name>
<reference evidence="12" key="1">
    <citation type="submission" date="2015-12" db="EMBL/GenBank/DDBJ databases">
        <title>De novo transcriptome assembly of four potential Pierce s Disease insect vectors from Arizona vineyards.</title>
        <authorList>
            <person name="Tassone E.E."/>
        </authorList>
    </citation>
    <scope>NUCLEOTIDE SEQUENCE</scope>
</reference>
<dbReference type="GO" id="GO:0010468">
    <property type="term" value="P:regulation of gene expression"/>
    <property type="evidence" value="ECO:0007669"/>
    <property type="project" value="TreeGrafter"/>
</dbReference>
<dbReference type="EMBL" id="GEDC01015616">
    <property type="protein sequence ID" value="JAS21682.1"/>
    <property type="molecule type" value="Transcribed_RNA"/>
</dbReference>
<dbReference type="GO" id="GO:0003677">
    <property type="term" value="F:DNA binding"/>
    <property type="evidence" value="ECO:0007669"/>
    <property type="project" value="UniProtKB-KW"/>
</dbReference>
<keyword evidence="8" id="KW-0804">Transcription</keyword>
<evidence type="ECO:0000256" key="6">
    <source>
        <dbReference type="ARBA" id="ARBA00023015"/>
    </source>
</evidence>
<accession>A0A1B6D7N3</accession>
<dbReference type="GO" id="GO:0008270">
    <property type="term" value="F:zinc ion binding"/>
    <property type="evidence" value="ECO:0007669"/>
    <property type="project" value="UniProtKB-KW"/>
</dbReference>
<dbReference type="SMART" id="SM00355">
    <property type="entry name" value="ZnF_C2H2"/>
    <property type="match status" value="1"/>
</dbReference>
<keyword evidence="2" id="KW-0479">Metal-binding</keyword>
<evidence type="ECO:0000256" key="9">
    <source>
        <dbReference type="ARBA" id="ARBA00023242"/>
    </source>
</evidence>
<dbReference type="InterPro" id="IPR036236">
    <property type="entry name" value="Znf_C2H2_sf"/>
</dbReference>
<protein>
    <recommendedName>
        <fullName evidence="11">C2H2-type domain-containing protein</fullName>
    </recommendedName>
</protein>
<evidence type="ECO:0000256" key="1">
    <source>
        <dbReference type="ARBA" id="ARBA00004123"/>
    </source>
</evidence>
<dbReference type="Pfam" id="PF13894">
    <property type="entry name" value="zf-C2H2_4"/>
    <property type="match status" value="1"/>
</dbReference>
<dbReference type="InterPro" id="IPR013087">
    <property type="entry name" value="Znf_C2H2_type"/>
</dbReference>
<proteinExistence type="predicted"/>
<sequence>MDIKEEPSDLFEEKECLIEMSPRMELEDPQVDPFEQVNIKIEPVEEENFHVSQEIFENLTDQIYQDTTTQQRGNQMERFFQDICGELTGQIDQDTKIQERENYSCDLSKKQSFDKSGLHFMEQENLCEEKVLNDSGSKIDMQSHTLLNLFKCEHCDKTFNKKQHLQTHIINHLEEKPFKCELCDARFNQKSSIK</sequence>
<keyword evidence="4 10" id="KW-0863">Zinc-finger</keyword>
<keyword evidence="7" id="KW-0238">DNA-binding</keyword>
<evidence type="ECO:0000256" key="2">
    <source>
        <dbReference type="ARBA" id="ARBA00022723"/>
    </source>
</evidence>
<keyword evidence="9" id="KW-0539">Nucleus</keyword>
<dbReference type="Gene3D" id="3.30.160.60">
    <property type="entry name" value="Classic Zinc Finger"/>
    <property type="match status" value="2"/>
</dbReference>
<dbReference type="GO" id="GO:0005634">
    <property type="term" value="C:nucleus"/>
    <property type="evidence" value="ECO:0007669"/>
    <property type="project" value="UniProtKB-SubCell"/>
</dbReference>
<evidence type="ECO:0000256" key="5">
    <source>
        <dbReference type="ARBA" id="ARBA00022833"/>
    </source>
</evidence>
<keyword evidence="3" id="KW-0677">Repeat</keyword>
<feature type="non-terminal residue" evidence="12">
    <location>
        <position position="194"/>
    </location>
</feature>
<dbReference type="AlphaFoldDB" id="A0A1B6D7N3"/>
<evidence type="ECO:0000256" key="3">
    <source>
        <dbReference type="ARBA" id="ARBA00022737"/>
    </source>
</evidence>
<dbReference type="PROSITE" id="PS50157">
    <property type="entry name" value="ZINC_FINGER_C2H2_2"/>
    <property type="match status" value="1"/>
</dbReference>
<evidence type="ECO:0000259" key="11">
    <source>
        <dbReference type="PROSITE" id="PS50157"/>
    </source>
</evidence>
<evidence type="ECO:0000256" key="10">
    <source>
        <dbReference type="PROSITE-ProRule" id="PRU00042"/>
    </source>
</evidence>
<evidence type="ECO:0000313" key="12">
    <source>
        <dbReference type="EMBL" id="JAS21682.1"/>
    </source>
</evidence>
<keyword evidence="5" id="KW-0862">Zinc</keyword>
<evidence type="ECO:0000256" key="8">
    <source>
        <dbReference type="ARBA" id="ARBA00023163"/>
    </source>
</evidence>
<feature type="domain" description="C2H2-type" evidence="11">
    <location>
        <begin position="150"/>
        <end position="177"/>
    </location>
</feature>
<evidence type="ECO:0000256" key="4">
    <source>
        <dbReference type="ARBA" id="ARBA00022771"/>
    </source>
</evidence>